<evidence type="ECO:0000256" key="1">
    <source>
        <dbReference type="ARBA" id="ARBA00006853"/>
    </source>
</evidence>
<dbReference type="GO" id="GO:0007023">
    <property type="term" value="P:post-chaperonin tubulin folding pathway"/>
    <property type="evidence" value="ECO:0007669"/>
    <property type="project" value="InterPro"/>
</dbReference>
<organism evidence="6 7">
    <name type="scientific">Hermetia illucens</name>
    <name type="common">Black soldier fly</name>
    <dbReference type="NCBI Taxonomy" id="343691"/>
    <lineage>
        <taxon>Eukaryota</taxon>
        <taxon>Metazoa</taxon>
        <taxon>Ecdysozoa</taxon>
        <taxon>Arthropoda</taxon>
        <taxon>Hexapoda</taxon>
        <taxon>Insecta</taxon>
        <taxon>Pterygota</taxon>
        <taxon>Neoptera</taxon>
        <taxon>Endopterygota</taxon>
        <taxon>Diptera</taxon>
        <taxon>Brachycera</taxon>
        <taxon>Stratiomyomorpha</taxon>
        <taxon>Stratiomyidae</taxon>
        <taxon>Hermetiinae</taxon>
        <taxon>Hermetia</taxon>
    </lineage>
</organism>
<accession>A0A7R8YYJ6</accession>
<dbReference type="Pfam" id="PF25767">
    <property type="entry name" value="ARM_TBCD_2nd"/>
    <property type="match status" value="1"/>
</dbReference>
<dbReference type="Gene3D" id="1.25.10.10">
    <property type="entry name" value="Leucine-rich Repeat Variant"/>
    <property type="match status" value="2"/>
</dbReference>
<dbReference type="AlphaFoldDB" id="A0A7R8YYJ6"/>
<keyword evidence="7" id="KW-1185">Reference proteome</keyword>
<gene>
    <name evidence="6" type="ORF">HERILL_LOCUS13048</name>
</gene>
<evidence type="ECO:0000259" key="5">
    <source>
        <dbReference type="Pfam" id="PF25767"/>
    </source>
</evidence>
<dbReference type="GO" id="GO:0048487">
    <property type="term" value="F:beta-tubulin binding"/>
    <property type="evidence" value="ECO:0007669"/>
    <property type="project" value="InterPro"/>
</dbReference>
<dbReference type="EMBL" id="LR899013">
    <property type="protein sequence ID" value="CAD7090579.1"/>
    <property type="molecule type" value="Genomic_DNA"/>
</dbReference>
<dbReference type="GO" id="GO:0007021">
    <property type="term" value="P:tubulin complex assembly"/>
    <property type="evidence" value="ECO:0007669"/>
    <property type="project" value="InterPro"/>
</dbReference>
<dbReference type="GO" id="GO:0016328">
    <property type="term" value="C:lateral plasma membrane"/>
    <property type="evidence" value="ECO:0007669"/>
    <property type="project" value="TreeGrafter"/>
</dbReference>
<dbReference type="GO" id="GO:0000226">
    <property type="term" value="P:microtubule cytoskeleton organization"/>
    <property type="evidence" value="ECO:0007669"/>
    <property type="project" value="TreeGrafter"/>
</dbReference>
<evidence type="ECO:0000256" key="2">
    <source>
        <dbReference type="ARBA" id="ARBA00015003"/>
    </source>
</evidence>
<dbReference type="Pfam" id="PF12612">
    <property type="entry name" value="TFCD_C"/>
    <property type="match status" value="1"/>
</dbReference>
<feature type="domain" description="Tubulin-folding cofactor D ARM repeats" evidence="5">
    <location>
        <begin position="279"/>
        <end position="516"/>
    </location>
</feature>
<dbReference type="OrthoDB" id="10253476at2759"/>
<evidence type="ECO:0000256" key="3">
    <source>
        <dbReference type="ARBA" id="ARBA00023186"/>
    </source>
</evidence>
<dbReference type="FunCoup" id="A0A7R8YYJ6">
    <property type="interactions" value="1650"/>
</dbReference>
<sequence>MVQCEELKDDDRPSNTLEYFSELSEVLGMIDGLKECSDSSFEKEYEKFSEILSRYQEQPHLLDAHLDVLIQKLLDLVRSPQSPESLVHRSFKYLYTISKVRTYKALVKFLPHELTDLEFALDLLERQDRNDSENWETRYMLIVWMSILVLNPFHMSRLDAFPNLSETKGLDQPKSKMERIFDLCKEYAELNDTCSSVAAFLAAKYFIRADIKDIFLEKYLNWVMENHKPSTIDAKYGALASVATILKHGKREDLLPYADPILKWILLCNYKTSSDFLKYKYYVKIVQRLGLVYLKPRLAAWRYKRGKRSLEANLMRNSNSTHQLEFSNEIIEEEGDEEEIFVPDTIEEIIEELLQGLRSASSDIRWSSAKGLGRVTNRLPKTLGDEVVGSVIDIFDPLEPHEAWHGACLAIAELAKRGLLLPYRLKTMVPILMQALVYDEMRGYMSVGQHIRDASCYMCWAFARAYDVSDLQPFINQIATGLLTTAVFDREINCRRAAAAAFQESVGRLGNFPHGIDISTTTDFYTVGLRSNSFLQISDFIAQYEEYTKPLINHLVDKKINHWDTAIRELTAKALHNLTKRAPEFMALEILPKLFSATDAININTRHGAVLAIGEIALALKNLEIEHATPNKYLSNVIVNDLNNLVAKFQERDQFRGMSGEIMKQCCIDFIANCSRAIIPASDKCIESWQQIIDKCIINKSAQIREPSTIALGLFCNAYYTPDQKIIQREQIVENYIQGSVNDLEEHIRMGYLSGLGAFPDFMIKPKLELVINTLIAHSLLPSDVPRVLDPTDKFVKIENENPITNGWSESRRDSIKALSNVVQTIGFALNDPHSIANSKLLDKIFACYLRALEEYTIDDRGDIGAWVREASMCALSNLVTNCPHNLLESNLVHEVMTKFAQLAVEKIDRTRGLAGKLFCNLVHAKPEIPYIRNHDKLREIMPEDSSNVLWLFADHTFPLFCSMLALPEYSQRILLGLSASIGQLTESLIKYSSTSLFQFLRSHPNEIPRICKEIIKVFEENSMNERVTYPMLNFLDILLSSGTINSVLMDDNSNFADEIFRLVNIEVKGHKKLYKMISSINVFAQLIQVPRLCTKVFSKMSLFLGLTHVHIRKTTATKLYEGLVLHGDACGISEENLDQALALLSEVDWGQSLNEIRPIRNELCNLIGIKAPVSAATVAAGTAK</sequence>
<name>A0A7R8YYJ6_HERIL</name>
<dbReference type="GO" id="GO:0005096">
    <property type="term" value="F:GTPase activator activity"/>
    <property type="evidence" value="ECO:0007669"/>
    <property type="project" value="InterPro"/>
</dbReference>
<dbReference type="InterPro" id="IPR011989">
    <property type="entry name" value="ARM-like"/>
</dbReference>
<proteinExistence type="inferred from homology"/>
<dbReference type="GO" id="GO:0070830">
    <property type="term" value="P:bicellular tight junction assembly"/>
    <property type="evidence" value="ECO:0007669"/>
    <property type="project" value="TreeGrafter"/>
</dbReference>
<evidence type="ECO:0000313" key="6">
    <source>
        <dbReference type="EMBL" id="CAD7090579.1"/>
    </source>
</evidence>
<feature type="domain" description="Tubulin-folding cofactor D C-terminal" evidence="4">
    <location>
        <begin position="894"/>
        <end position="1076"/>
    </location>
</feature>
<dbReference type="InterPro" id="IPR058033">
    <property type="entry name" value="ARM_TBCD_2nd"/>
</dbReference>
<dbReference type="PANTHER" id="PTHR12658">
    <property type="entry name" value="BETA-TUBULIN COFACTOR D"/>
    <property type="match status" value="1"/>
</dbReference>
<evidence type="ECO:0000313" key="7">
    <source>
        <dbReference type="Proteomes" id="UP000594454"/>
    </source>
</evidence>
<reference evidence="6 7" key="1">
    <citation type="submission" date="2020-11" db="EMBL/GenBank/DDBJ databases">
        <authorList>
            <person name="Wallbank WR R."/>
            <person name="Pardo Diaz C."/>
            <person name="Kozak K."/>
            <person name="Martin S."/>
            <person name="Jiggins C."/>
            <person name="Moest M."/>
            <person name="Warren A I."/>
            <person name="Generalovic N T."/>
            <person name="Byers J.R.P. K."/>
            <person name="Montejo-Kovacevich G."/>
            <person name="Yen C E."/>
        </authorList>
    </citation>
    <scope>NUCLEOTIDE SEQUENCE [LARGE SCALE GENOMIC DNA]</scope>
</reference>
<dbReference type="Proteomes" id="UP000594454">
    <property type="component" value="Chromosome 5"/>
</dbReference>
<dbReference type="PANTHER" id="PTHR12658:SF0">
    <property type="entry name" value="TUBULIN-SPECIFIC CHAPERONE D"/>
    <property type="match status" value="1"/>
</dbReference>
<keyword evidence="3" id="KW-0143">Chaperone</keyword>
<dbReference type="InterPro" id="IPR033162">
    <property type="entry name" value="TBCD"/>
</dbReference>
<dbReference type="InParanoid" id="A0A7R8YYJ6"/>
<dbReference type="InterPro" id="IPR022577">
    <property type="entry name" value="TBCD_C"/>
</dbReference>
<dbReference type="SUPFAM" id="SSF48371">
    <property type="entry name" value="ARM repeat"/>
    <property type="match status" value="2"/>
</dbReference>
<evidence type="ECO:0000259" key="4">
    <source>
        <dbReference type="Pfam" id="PF12612"/>
    </source>
</evidence>
<dbReference type="InterPro" id="IPR016024">
    <property type="entry name" value="ARM-type_fold"/>
</dbReference>
<dbReference type="OMA" id="EPHEAWH"/>
<comment type="similarity">
    <text evidence="1">Belongs to the TBCD family.</text>
</comment>
<dbReference type="GO" id="GO:0034333">
    <property type="term" value="P:adherens junction assembly"/>
    <property type="evidence" value="ECO:0007669"/>
    <property type="project" value="TreeGrafter"/>
</dbReference>
<dbReference type="Pfam" id="PF23579">
    <property type="entry name" value="ARM_TBCD"/>
    <property type="match status" value="1"/>
</dbReference>
<protein>
    <recommendedName>
        <fullName evidence="2">Tubulin-specific chaperone D</fullName>
    </recommendedName>
</protein>